<keyword evidence="1" id="KW-0479">Metal-binding</keyword>
<evidence type="ECO:0000256" key="1">
    <source>
        <dbReference type="ARBA" id="ARBA00022723"/>
    </source>
</evidence>
<reference evidence="6 7" key="1">
    <citation type="journal article" date="2017" name="PLoS Biol.">
        <title>The sea cucumber genome provides insights into morphological evolution and visceral regeneration.</title>
        <authorList>
            <person name="Zhang X."/>
            <person name="Sun L."/>
            <person name="Yuan J."/>
            <person name="Sun Y."/>
            <person name="Gao Y."/>
            <person name="Zhang L."/>
            <person name="Li S."/>
            <person name="Dai H."/>
            <person name="Hamel J.F."/>
            <person name="Liu C."/>
            <person name="Yu Y."/>
            <person name="Liu S."/>
            <person name="Lin W."/>
            <person name="Guo K."/>
            <person name="Jin S."/>
            <person name="Xu P."/>
            <person name="Storey K.B."/>
            <person name="Huan P."/>
            <person name="Zhang T."/>
            <person name="Zhou Y."/>
            <person name="Zhang J."/>
            <person name="Lin C."/>
            <person name="Li X."/>
            <person name="Xing L."/>
            <person name="Huo D."/>
            <person name="Sun M."/>
            <person name="Wang L."/>
            <person name="Mercier A."/>
            <person name="Li F."/>
            <person name="Yang H."/>
            <person name="Xiang J."/>
        </authorList>
    </citation>
    <scope>NUCLEOTIDE SEQUENCE [LARGE SCALE GENOMIC DNA]</scope>
    <source>
        <strain evidence="6">Shaxun</strain>
        <tissue evidence="6">Muscle</tissue>
    </source>
</reference>
<evidence type="ECO:0000256" key="3">
    <source>
        <dbReference type="ARBA" id="ARBA00022833"/>
    </source>
</evidence>
<dbReference type="Gene3D" id="6.10.140.2220">
    <property type="match status" value="1"/>
</dbReference>
<evidence type="ECO:0000313" key="7">
    <source>
        <dbReference type="Proteomes" id="UP000230750"/>
    </source>
</evidence>
<proteinExistence type="predicted"/>
<dbReference type="Proteomes" id="UP000230750">
    <property type="component" value="Unassembled WGS sequence"/>
</dbReference>
<dbReference type="PROSITE" id="PS01360">
    <property type="entry name" value="ZF_MYND_1"/>
    <property type="match status" value="1"/>
</dbReference>
<dbReference type="Pfam" id="PF01753">
    <property type="entry name" value="zf-MYND"/>
    <property type="match status" value="1"/>
</dbReference>
<gene>
    <name evidence="6" type="ORF">BSL78_07728</name>
</gene>
<dbReference type="SUPFAM" id="SSF144232">
    <property type="entry name" value="HIT/MYND zinc finger-like"/>
    <property type="match status" value="1"/>
</dbReference>
<comment type="caution">
    <text evidence="6">The sequence shown here is derived from an EMBL/GenBank/DDBJ whole genome shotgun (WGS) entry which is preliminary data.</text>
</comment>
<dbReference type="PANTHER" id="PTHR46533">
    <property type="entry name" value="ZINC FINGER MYND DOMAIN-CONTAINING PROTEIN 12"/>
    <property type="match status" value="1"/>
</dbReference>
<evidence type="ECO:0000256" key="4">
    <source>
        <dbReference type="PROSITE-ProRule" id="PRU00134"/>
    </source>
</evidence>
<sequence length="378" mass="42912">MSLNPLSNPKGVKLLCELCQKPAFIQCTRCRVTYYCGVEHQQADWVGIHEKICQLLIPLRSVHLSFLSSEEQRKKQEKEMLERRRHMVELTRTTGQKLLFEGKHEQAVPAAMQSLRFSIDVHGLDSIQLVPSYLILAEASIGLHKLTQAEEYLAQAQWTVLKTPDCSSAIKSKLYRNWGLLCAAQGNFDDALRHIADDIYHASEEFGTDDIGTSGGFFHMANVFFRQNRMDVADSLYSRVTDIWHEHLLKLVLARTQRPKTPAGVGAVAVELKREEPESLDEAQEAEAKQVLHSIHDIREQSANEDNIIIAKVKHALAMLYFLLKDISKAKEFADKGKTLMDSSTHSRSPLANHISEFSKVISRMPIKKEHDYMNTGY</sequence>
<dbReference type="SUPFAM" id="SSF48452">
    <property type="entry name" value="TPR-like"/>
    <property type="match status" value="2"/>
</dbReference>
<dbReference type="Gene3D" id="1.25.40.10">
    <property type="entry name" value="Tetratricopeptide repeat domain"/>
    <property type="match status" value="1"/>
</dbReference>
<dbReference type="AlphaFoldDB" id="A0A2G8L544"/>
<protein>
    <submittedName>
        <fullName evidence="6">Putative zinc finger MYND domain-containing protein 12</fullName>
    </submittedName>
</protein>
<keyword evidence="3" id="KW-0862">Zinc</keyword>
<evidence type="ECO:0000259" key="5">
    <source>
        <dbReference type="PROSITE" id="PS50865"/>
    </source>
</evidence>
<dbReference type="EMBL" id="MRZV01000218">
    <property type="protein sequence ID" value="PIK55358.1"/>
    <property type="molecule type" value="Genomic_DNA"/>
</dbReference>
<dbReference type="InterPro" id="IPR011990">
    <property type="entry name" value="TPR-like_helical_dom_sf"/>
</dbReference>
<feature type="domain" description="MYND-type" evidence="5">
    <location>
        <begin position="16"/>
        <end position="53"/>
    </location>
</feature>
<dbReference type="PROSITE" id="PS50865">
    <property type="entry name" value="ZF_MYND_2"/>
    <property type="match status" value="1"/>
</dbReference>
<evidence type="ECO:0000256" key="2">
    <source>
        <dbReference type="ARBA" id="ARBA00022771"/>
    </source>
</evidence>
<dbReference type="OrthoDB" id="3174329at2759"/>
<dbReference type="PANTHER" id="PTHR46533:SF1">
    <property type="entry name" value="ZINC FINGER MYND DOMAIN-CONTAINING PROTEIN 12"/>
    <property type="match status" value="1"/>
</dbReference>
<name>A0A2G8L544_STIJA</name>
<organism evidence="6 7">
    <name type="scientific">Stichopus japonicus</name>
    <name type="common">Sea cucumber</name>
    <dbReference type="NCBI Taxonomy" id="307972"/>
    <lineage>
        <taxon>Eukaryota</taxon>
        <taxon>Metazoa</taxon>
        <taxon>Echinodermata</taxon>
        <taxon>Eleutherozoa</taxon>
        <taxon>Echinozoa</taxon>
        <taxon>Holothuroidea</taxon>
        <taxon>Aspidochirotacea</taxon>
        <taxon>Aspidochirotida</taxon>
        <taxon>Stichopodidae</taxon>
        <taxon>Apostichopus</taxon>
    </lineage>
</organism>
<dbReference type="InterPro" id="IPR053248">
    <property type="entry name" value="Zinc_finger_MYND_domain"/>
</dbReference>
<keyword evidence="2 4" id="KW-0863">Zinc-finger</keyword>
<accession>A0A2G8L544</accession>
<dbReference type="InterPro" id="IPR002893">
    <property type="entry name" value="Znf_MYND"/>
</dbReference>
<keyword evidence="7" id="KW-1185">Reference proteome</keyword>
<evidence type="ECO:0000313" key="6">
    <source>
        <dbReference type="EMBL" id="PIK55358.1"/>
    </source>
</evidence>
<dbReference type="GO" id="GO:0008270">
    <property type="term" value="F:zinc ion binding"/>
    <property type="evidence" value="ECO:0007669"/>
    <property type="project" value="UniProtKB-KW"/>
</dbReference>